<feature type="compositionally biased region" description="Polar residues" evidence="1">
    <location>
        <begin position="14"/>
        <end position="27"/>
    </location>
</feature>
<organism evidence="2">
    <name type="scientific">Streptococcus suis</name>
    <dbReference type="NCBI Taxonomy" id="1307"/>
    <lineage>
        <taxon>Bacteria</taxon>
        <taxon>Bacillati</taxon>
        <taxon>Bacillota</taxon>
        <taxon>Bacilli</taxon>
        <taxon>Lactobacillales</taxon>
        <taxon>Streptococcaceae</taxon>
        <taxon>Streptococcus</taxon>
    </lineage>
</organism>
<dbReference type="AlphaFoldDB" id="A0A6G6ATH4"/>
<dbReference type="EMBL" id="MK211796">
    <property type="protein sequence ID" value="QID25291.1"/>
    <property type="molecule type" value="Genomic_DNA"/>
</dbReference>
<protein>
    <submittedName>
        <fullName evidence="2">Uncharacterized protein</fullName>
    </submittedName>
</protein>
<feature type="region of interest" description="Disordered" evidence="1">
    <location>
        <begin position="1"/>
        <end position="30"/>
    </location>
</feature>
<evidence type="ECO:0000256" key="1">
    <source>
        <dbReference type="SAM" id="MobiDB-lite"/>
    </source>
</evidence>
<name>A0A6G6ATH4_STRSU</name>
<evidence type="ECO:0000313" key="2">
    <source>
        <dbReference type="EMBL" id="QID25291.1"/>
    </source>
</evidence>
<gene>
    <name evidence="2" type="ORF">YS201-GM000014</name>
</gene>
<proteinExistence type="predicted"/>
<sequence length="58" mass="6531">MKCKNPDGEAGSGNAHQKQPCGTFQQKTTKEKPQRLCDLHGYGKYKFCCMEIVLPLSR</sequence>
<reference evidence="2" key="1">
    <citation type="submission" date="2018-11" db="EMBL/GenBank/DDBJ databases">
        <title>Characterization of mobile element carrying drug resistance determinants of Streptococcus suis from China.</title>
        <authorList>
            <person name="Zheng H."/>
        </authorList>
    </citation>
    <scope>NUCLEOTIDE SEQUENCE</scope>
</reference>
<accession>A0A6G6ATH4</accession>